<dbReference type="Proteomes" id="UP001310386">
    <property type="component" value="Unassembled WGS sequence"/>
</dbReference>
<sequence length="361" mass="39944">MKGKVSYMVEPMKLEFREYDIPKPEAGAVILKIVRTNVCGSELHIWRGHHPTKKTGVLGHEMIGVVESLGEGVTTDYAGQPVRVGDRIVTAYFQTCRKCSACVRGDFYLCERGIEFWNKPPEEAPHFHGSFATHYYIHPNQYFYKVPDNVPDVAAASANCALSQVYFGFDKAVLSYAETVVLQGAGGLGLNAAAVAKEKGARVIVIDGIASRLEMAKKFGADHIIDMNEYDTVEKRAEAVRFLTNGQGADVVMELTGVPAAFSEGIHLLRLGGRYVTIGNISPGQLVEFDPGLLTRKSVTIIPVMRYNPWYLHKSLQFLSDNVEKYPFSDMLDAEYAFEHIQEALDKSASREVTRASIILG</sequence>
<dbReference type="InterPro" id="IPR011032">
    <property type="entry name" value="GroES-like_sf"/>
</dbReference>
<evidence type="ECO:0000256" key="4">
    <source>
        <dbReference type="RuleBase" id="RU361277"/>
    </source>
</evidence>
<comment type="cofactor">
    <cofactor evidence="4">
        <name>Zn(2+)</name>
        <dbReference type="ChEBI" id="CHEBI:29105"/>
    </cofactor>
</comment>
<evidence type="ECO:0000256" key="3">
    <source>
        <dbReference type="ARBA" id="ARBA00023002"/>
    </source>
</evidence>
<dbReference type="InterPro" id="IPR013149">
    <property type="entry name" value="ADH-like_C"/>
</dbReference>
<dbReference type="CDD" id="cd08231">
    <property type="entry name" value="MDR_TM0436_like"/>
    <property type="match status" value="1"/>
</dbReference>
<dbReference type="PANTHER" id="PTHR43401">
    <property type="entry name" value="L-THREONINE 3-DEHYDROGENASE"/>
    <property type="match status" value="1"/>
</dbReference>
<evidence type="ECO:0000313" key="6">
    <source>
        <dbReference type="EMBL" id="MEB3102255.1"/>
    </source>
</evidence>
<evidence type="ECO:0000256" key="2">
    <source>
        <dbReference type="ARBA" id="ARBA00022833"/>
    </source>
</evidence>
<dbReference type="InterPro" id="IPR036291">
    <property type="entry name" value="NAD(P)-bd_dom_sf"/>
</dbReference>
<dbReference type="SUPFAM" id="SSF51735">
    <property type="entry name" value="NAD(P)-binding Rossmann-fold domains"/>
    <property type="match status" value="1"/>
</dbReference>
<dbReference type="SUPFAM" id="SSF50129">
    <property type="entry name" value="GroES-like"/>
    <property type="match status" value="1"/>
</dbReference>
<proteinExistence type="inferred from homology"/>
<feature type="domain" description="Enoyl reductase (ER)" evidence="5">
    <location>
        <begin position="13"/>
        <end position="345"/>
    </location>
</feature>
<dbReference type="PROSITE" id="PS00059">
    <property type="entry name" value="ADH_ZINC"/>
    <property type="match status" value="1"/>
</dbReference>
<gene>
    <name evidence="6" type="ORF">VF724_11335</name>
</gene>
<dbReference type="InterPro" id="IPR002328">
    <property type="entry name" value="ADH_Zn_CS"/>
</dbReference>
<keyword evidence="3" id="KW-0560">Oxidoreductase</keyword>
<keyword evidence="1 4" id="KW-0479">Metal-binding</keyword>
<evidence type="ECO:0000259" key="5">
    <source>
        <dbReference type="SMART" id="SM00829"/>
    </source>
</evidence>
<dbReference type="InterPro" id="IPR050129">
    <property type="entry name" value="Zn_alcohol_dh"/>
</dbReference>
<comment type="similarity">
    <text evidence="4">Belongs to the zinc-containing alcohol dehydrogenase family.</text>
</comment>
<reference evidence="6" key="1">
    <citation type="submission" date="2023-12" db="EMBL/GenBank/DDBJ databases">
        <title>Fervidustalea candida gen. nov., sp. nov., a novel member of the family Paenibacillaceae isolated from a geothermal area.</title>
        <authorList>
            <person name="Li W.-J."/>
            <person name="Jiao J.-Y."/>
            <person name="Chen Y."/>
        </authorList>
    </citation>
    <scope>NUCLEOTIDE SEQUENCE</scope>
    <source>
        <strain evidence="6">SYSU GA230002</strain>
    </source>
</reference>
<dbReference type="Pfam" id="PF00107">
    <property type="entry name" value="ADH_zinc_N"/>
    <property type="match status" value="1"/>
</dbReference>
<evidence type="ECO:0000256" key="1">
    <source>
        <dbReference type="ARBA" id="ARBA00022723"/>
    </source>
</evidence>
<organism evidence="6 7">
    <name type="scientific">Ferviditalea candida</name>
    <dbReference type="NCBI Taxonomy" id="3108399"/>
    <lineage>
        <taxon>Bacteria</taxon>
        <taxon>Bacillati</taxon>
        <taxon>Bacillota</taxon>
        <taxon>Bacilli</taxon>
        <taxon>Bacillales</taxon>
        <taxon>Paenibacillaceae</taxon>
        <taxon>Ferviditalea</taxon>
    </lineage>
</organism>
<keyword evidence="7" id="KW-1185">Reference proteome</keyword>
<keyword evidence="2 4" id="KW-0862">Zinc</keyword>
<dbReference type="Pfam" id="PF08240">
    <property type="entry name" value="ADH_N"/>
    <property type="match status" value="1"/>
</dbReference>
<protein>
    <submittedName>
        <fullName evidence="6">Zinc-binding dehydrogenase</fullName>
    </submittedName>
</protein>
<dbReference type="PANTHER" id="PTHR43401:SF2">
    <property type="entry name" value="L-THREONINE 3-DEHYDROGENASE"/>
    <property type="match status" value="1"/>
</dbReference>
<comment type="caution">
    <text evidence="6">The sequence shown here is derived from an EMBL/GenBank/DDBJ whole genome shotgun (WGS) entry which is preliminary data.</text>
</comment>
<evidence type="ECO:0000313" key="7">
    <source>
        <dbReference type="Proteomes" id="UP001310386"/>
    </source>
</evidence>
<dbReference type="InterPro" id="IPR020843">
    <property type="entry name" value="ER"/>
</dbReference>
<name>A0ABU5ZMF0_9BACL</name>
<dbReference type="EMBL" id="JAYJLD010000015">
    <property type="protein sequence ID" value="MEB3102255.1"/>
    <property type="molecule type" value="Genomic_DNA"/>
</dbReference>
<dbReference type="InterPro" id="IPR013154">
    <property type="entry name" value="ADH-like_N"/>
</dbReference>
<dbReference type="RefSeq" id="WP_371754377.1">
    <property type="nucleotide sequence ID" value="NZ_JAYJLD010000015.1"/>
</dbReference>
<dbReference type="Gene3D" id="3.90.180.10">
    <property type="entry name" value="Medium-chain alcohol dehydrogenases, catalytic domain"/>
    <property type="match status" value="1"/>
</dbReference>
<accession>A0ABU5ZMF0</accession>
<dbReference type="SMART" id="SM00829">
    <property type="entry name" value="PKS_ER"/>
    <property type="match status" value="1"/>
</dbReference>